<evidence type="ECO:0000256" key="2">
    <source>
        <dbReference type="ARBA" id="ARBA00034103"/>
    </source>
</evidence>
<feature type="compositionally biased region" description="Basic and acidic residues" evidence="3">
    <location>
        <begin position="187"/>
        <end position="205"/>
    </location>
</feature>
<comment type="caution">
    <text evidence="6">The sequence shown here is derived from an EMBL/GenBank/DDBJ whole genome shotgun (WGS) entry which is preliminary data.</text>
</comment>
<proteinExistence type="predicted"/>
<dbReference type="PANTHER" id="PTHR12157">
    <property type="entry name" value="REGULATING SYNAPTIC MEMBRANE EXOCYTOSIS PROTEIN"/>
    <property type="match status" value="1"/>
</dbReference>
<dbReference type="InterPro" id="IPR039032">
    <property type="entry name" value="Rim-like"/>
</dbReference>
<dbReference type="CDD" id="cd04031">
    <property type="entry name" value="C2A_RIM1alpha"/>
    <property type="match status" value="1"/>
</dbReference>
<feature type="compositionally biased region" description="Polar residues" evidence="3">
    <location>
        <begin position="791"/>
        <end position="803"/>
    </location>
</feature>
<feature type="compositionally biased region" description="Basic and acidic residues" evidence="3">
    <location>
        <begin position="27"/>
        <end position="36"/>
    </location>
</feature>
<dbReference type="SUPFAM" id="SSF49562">
    <property type="entry name" value="C2 domain (Calcium/lipid-binding domain, CaLB)"/>
    <property type="match status" value="1"/>
</dbReference>
<evidence type="ECO:0000313" key="6">
    <source>
        <dbReference type="EMBL" id="MBN3293921.1"/>
    </source>
</evidence>
<reference evidence="6" key="1">
    <citation type="journal article" date="2021" name="Cell">
        <title>Tracing the genetic footprints of vertebrate landing in non-teleost ray-finned fishes.</title>
        <authorList>
            <person name="Bi X."/>
            <person name="Wang K."/>
            <person name="Yang L."/>
            <person name="Pan H."/>
            <person name="Jiang H."/>
            <person name="Wei Q."/>
            <person name="Fang M."/>
            <person name="Yu H."/>
            <person name="Zhu C."/>
            <person name="Cai Y."/>
            <person name="He Y."/>
            <person name="Gan X."/>
            <person name="Zeng H."/>
            <person name="Yu D."/>
            <person name="Zhu Y."/>
            <person name="Jiang H."/>
            <person name="Qiu Q."/>
            <person name="Yang H."/>
            <person name="Zhang Y.E."/>
            <person name="Wang W."/>
            <person name="Zhu M."/>
            <person name="He S."/>
            <person name="Zhang G."/>
        </authorList>
    </citation>
    <scope>NUCLEOTIDE SEQUENCE</scope>
    <source>
        <strain evidence="6">Bchr_001</strain>
    </source>
</reference>
<dbReference type="InterPro" id="IPR036034">
    <property type="entry name" value="PDZ_sf"/>
</dbReference>
<feature type="region of interest" description="Disordered" evidence="3">
    <location>
        <begin position="475"/>
        <end position="508"/>
    </location>
</feature>
<dbReference type="InterPro" id="IPR000008">
    <property type="entry name" value="C2_dom"/>
</dbReference>
<feature type="compositionally biased region" description="Basic and acidic residues" evidence="3">
    <location>
        <begin position="772"/>
        <end position="789"/>
    </location>
</feature>
<keyword evidence="7" id="KW-1185">Reference proteome</keyword>
<feature type="compositionally biased region" description="Acidic residues" evidence="3">
    <location>
        <begin position="271"/>
        <end position="281"/>
    </location>
</feature>
<feature type="compositionally biased region" description="Low complexity" evidence="3">
    <location>
        <begin position="883"/>
        <end position="901"/>
    </location>
</feature>
<evidence type="ECO:0000259" key="4">
    <source>
        <dbReference type="PROSITE" id="PS50004"/>
    </source>
</evidence>
<feature type="compositionally biased region" description="Acidic residues" evidence="3">
    <location>
        <begin position="943"/>
        <end position="961"/>
    </location>
</feature>
<comment type="subcellular location">
    <subcellularLocation>
        <location evidence="2">Synapse</location>
    </subcellularLocation>
</comment>
<feature type="compositionally biased region" description="Basic residues" evidence="3">
    <location>
        <begin position="241"/>
        <end position="250"/>
    </location>
</feature>
<dbReference type="CDD" id="cd06714">
    <property type="entry name" value="PDZ_RIM-like"/>
    <property type="match status" value="1"/>
</dbReference>
<feature type="compositionally biased region" description="Polar residues" evidence="3">
    <location>
        <begin position="753"/>
        <end position="771"/>
    </location>
</feature>
<feature type="compositionally biased region" description="Basic and acidic residues" evidence="3">
    <location>
        <begin position="57"/>
        <end position="74"/>
    </location>
</feature>
<evidence type="ECO:0000256" key="3">
    <source>
        <dbReference type="SAM" id="MobiDB-lite"/>
    </source>
</evidence>
<dbReference type="InterPro" id="IPR001478">
    <property type="entry name" value="PDZ"/>
</dbReference>
<protein>
    <submittedName>
        <fullName evidence="6">RIMS2 protein</fullName>
    </submittedName>
</protein>
<keyword evidence="1" id="KW-0770">Synapse</keyword>
<dbReference type="Gene3D" id="2.60.40.150">
    <property type="entry name" value="C2 domain"/>
    <property type="match status" value="1"/>
</dbReference>
<dbReference type="InterPro" id="IPR035892">
    <property type="entry name" value="C2_domain_sf"/>
</dbReference>
<feature type="compositionally biased region" description="Basic and acidic residues" evidence="3">
    <location>
        <begin position="347"/>
        <end position="357"/>
    </location>
</feature>
<feature type="compositionally biased region" description="Basic and acidic residues" evidence="3">
    <location>
        <begin position="920"/>
        <end position="933"/>
    </location>
</feature>
<dbReference type="SUPFAM" id="SSF50156">
    <property type="entry name" value="PDZ domain-like"/>
    <property type="match status" value="1"/>
</dbReference>
<feature type="compositionally biased region" description="Basic and acidic residues" evidence="3">
    <location>
        <begin position="820"/>
        <end position="833"/>
    </location>
</feature>
<feature type="domain" description="PDZ" evidence="5">
    <location>
        <begin position="381"/>
        <end position="467"/>
    </location>
</feature>
<feature type="compositionally biased region" description="Basic and acidic residues" evidence="3">
    <location>
        <begin position="126"/>
        <end position="142"/>
    </location>
</feature>
<feature type="compositionally biased region" description="Basic and acidic residues" evidence="3">
    <location>
        <begin position="962"/>
        <end position="1004"/>
    </location>
</feature>
<feature type="compositionally biased region" description="Polar residues" evidence="3">
    <location>
        <begin position="223"/>
        <end position="234"/>
    </location>
</feature>
<dbReference type="PANTHER" id="PTHR12157:SF15">
    <property type="entry name" value="REGULATING SYNAPTIC MEMBRANE EXOCYTOSIS PROTEIN 2"/>
    <property type="match status" value="1"/>
</dbReference>
<dbReference type="SMART" id="SM00228">
    <property type="entry name" value="PDZ"/>
    <property type="match status" value="1"/>
</dbReference>
<dbReference type="PROSITE" id="PS50004">
    <property type="entry name" value="C2"/>
    <property type="match status" value="1"/>
</dbReference>
<feature type="region of interest" description="Disordered" evidence="3">
    <location>
        <begin position="1"/>
        <end position="305"/>
    </location>
</feature>
<feature type="compositionally biased region" description="Basic and acidic residues" evidence="3">
    <location>
        <begin position="850"/>
        <end position="868"/>
    </location>
</feature>
<dbReference type="PROSITE" id="PS50106">
    <property type="entry name" value="PDZ"/>
    <property type="match status" value="1"/>
</dbReference>
<organism evidence="6 7">
    <name type="scientific">Polypterus senegalus</name>
    <name type="common">Senegal bichir</name>
    <dbReference type="NCBI Taxonomy" id="55291"/>
    <lineage>
        <taxon>Eukaryota</taxon>
        <taxon>Metazoa</taxon>
        <taxon>Chordata</taxon>
        <taxon>Craniata</taxon>
        <taxon>Vertebrata</taxon>
        <taxon>Euteleostomi</taxon>
        <taxon>Actinopterygii</taxon>
        <taxon>Polypteriformes</taxon>
        <taxon>Polypteridae</taxon>
        <taxon>Polypterus</taxon>
    </lineage>
</organism>
<evidence type="ECO:0000256" key="1">
    <source>
        <dbReference type="ARBA" id="ARBA00023018"/>
    </source>
</evidence>
<name>A0ABS2Z601_POLSE</name>
<sequence length="1004" mass="115181">MPRSPSDYGDREQRRGQRSTQIYEDSDAARGEYHDRRSWRHSQDYPINEELDGQQSEYERQRQQQEDYQARYRSDPNLARYPVKPQPYEEQMRIHVEVSRARHERRHSDVSLAYTEVDEPQVSQTHGDHQSRQRSTFERRMPLESQRSCSVERTREAQGPSPHDRQRTSNHSPPTPRRSPVLGGRPGDLRHVGGESMRKQQHHLDPSSAVRKTKREKMETMLRNDSLSSDQSESIRPPPPKPHKTKKGGKMRQVSLSSSEEELATTPEYTSCDDVEIESESVSEKGDSQRGKRKTSEQAFLSDSNTLSERQKKMVRFGGHSLEEDLEWSEPQIKDSGVDTCSSTTLNEEHSHSEKHPVTWQPSKDGDRLIGRILLNKRLKDGSVPRDSGALLGLKVVGGKMTESGRLCAFITKVKKGSLADTVGHLRPGDQVLEWNGRHLQGATFKEVYNIILESKPEPQVELVVSRPIGDIPRIPDSTHAQLESSSSSFESQKMDRPSISVTSPMSPGMLRDAPQYLSGQLSIKLWYDKVGHQLIVTILGAKDLPSREDGRPRNPYVKIYFLPDRSDKSKRRTKTVKKTLEPKWNQTFMYSPVHRREFRERMLEVTLWDQARVREEESEFLGEILIELETALLDDEPHWYKLQTHDISSMPLPHPSPYLPRRQLHGESPKRLQRSQRISDSEISDYDCDDGIGVVSDYRHNGRDLQSSTLSVPEQVISSNHCPRLGSSYRGEELSRNRSRSPSVPPPQSRSLDQPSRSTRSSPTQYNTMNRMDRQRIMDDHYSPDRSHLRSGSVQTSPTSTPAAGRRGRQLPQLPPKGTLERSSIDTDEKQHQMKLKINKYRQCAGSDTRLEQDFHSKHRSGRDPQRGSDNLSNKSSDSDVSDVSAVSRTSSASRFSSTSYMSVQSERPRGNRKIRRSKTIEDQREGRKEGEVLMNDLVVEEKEEEVQDGEGKEETDDYEKEDKEAGEHNEGEDEKEVHGEGREKRQRKKEDLQRRFSENDVR</sequence>
<gene>
    <name evidence="6" type="primary">Rims2_1</name>
    <name evidence="6" type="ORF">GTO92_0014743</name>
</gene>
<feature type="region of interest" description="Disordered" evidence="3">
    <location>
        <begin position="706"/>
        <end position="1004"/>
    </location>
</feature>
<dbReference type="Gene3D" id="2.30.42.10">
    <property type="match status" value="1"/>
</dbReference>
<feature type="region of interest" description="Disordered" evidence="3">
    <location>
        <begin position="334"/>
        <end position="363"/>
    </location>
</feature>
<feature type="non-terminal residue" evidence="6">
    <location>
        <position position="1"/>
    </location>
</feature>
<dbReference type="Proteomes" id="UP001166052">
    <property type="component" value="Unassembled WGS sequence"/>
</dbReference>
<dbReference type="SMART" id="SM00239">
    <property type="entry name" value="C2"/>
    <property type="match status" value="1"/>
</dbReference>
<feature type="compositionally biased region" description="Basic and acidic residues" evidence="3">
    <location>
        <begin position="282"/>
        <end position="296"/>
    </location>
</feature>
<feature type="compositionally biased region" description="Basic and acidic residues" evidence="3">
    <location>
        <begin position="90"/>
        <end position="109"/>
    </location>
</feature>
<dbReference type="EMBL" id="JAAWVN010023920">
    <property type="protein sequence ID" value="MBN3293921.1"/>
    <property type="molecule type" value="Genomic_DNA"/>
</dbReference>
<feature type="region of interest" description="Disordered" evidence="3">
    <location>
        <begin position="651"/>
        <end position="687"/>
    </location>
</feature>
<evidence type="ECO:0000313" key="7">
    <source>
        <dbReference type="Proteomes" id="UP001166052"/>
    </source>
</evidence>
<evidence type="ECO:0000259" key="5">
    <source>
        <dbReference type="PROSITE" id="PS50106"/>
    </source>
</evidence>
<feature type="compositionally biased region" description="Polar residues" evidence="3">
    <location>
        <begin position="706"/>
        <end position="722"/>
    </location>
</feature>
<dbReference type="Pfam" id="PF00168">
    <property type="entry name" value="C2"/>
    <property type="match status" value="1"/>
</dbReference>
<dbReference type="Pfam" id="PF00595">
    <property type="entry name" value="PDZ"/>
    <property type="match status" value="1"/>
</dbReference>
<accession>A0ABS2Z601</accession>
<feature type="compositionally biased region" description="Basic and acidic residues" evidence="3">
    <location>
        <begin position="150"/>
        <end position="167"/>
    </location>
</feature>
<feature type="non-terminal residue" evidence="6">
    <location>
        <position position="1004"/>
    </location>
</feature>
<feature type="domain" description="C2" evidence="4">
    <location>
        <begin position="518"/>
        <end position="641"/>
    </location>
</feature>